<dbReference type="AlphaFoldDB" id="A0ABD0KKL5"/>
<protein>
    <submittedName>
        <fullName evidence="1">Uncharacterized protein</fullName>
    </submittedName>
</protein>
<reference evidence="1 2" key="1">
    <citation type="journal article" date="2023" name="Sci. Data">
        <title>Genome assembly of the Korean intertidal mud-creeper Batillaria attramentaria.</title>
        <authorList>
            <person name="Patra A.K."/>
            <person name="Ho P.T."/>
            <person name="Jun S."/>
            <person name="Lee S.J."/>
            <person name="Kim Y."/>
            <person name="Won Y.J."/>
        </authorList>
    </citation>
    <scope>NUCLEOTIDE SEQUENCE [LARGE SCALE GENOMIC DNA]</scope>
    <source>
        <strain evidence="1">Wonlab-2016</strain>
    </source>
</reference>
<dbReference type="Proteomes" id="UP001519460">
    <property type="component" value="Unassembled WGS sequence"/>
</dbReference>
<sequence length="102" mass="10815">MDRTPEIVDGGCTHLSIALSSCVMRCAHGTSRWGFGQRREIVQLSVILAGSVGRPPAAGQNAPKVGSRQKYKDIRIDSTHSQQTSCYDVSVALLDANQGGGS</sequence>
<comment type="caution">
    <text evidence="1">The sequence shown here is derived from an EMBL/GenBank/DDBJ whole genome shotgun (WGS) entry which is preliminary data.</text>
</comment>
<keyword evidence="2" id="KW-1185">Reference proteome</keyword>
<gene>
    <name evidence="1" type="ORF">BaRGS_00021015</name>
</gene>
<dbReference type="EMBL" id="JACVVK020000160">
    <property type="protein sequence ID" value="KAK7487748.1"/>
    <property type="molecule type" value="Genomic_DNA"/>
</dbReference>
<evidence type="ECO:0000313" key="1">
    <source>
        <dbReference type="EMBL" id="KAK7487748.1"/>
    </source>
</evidence>
<organism evidence="1 2">
    <name type="scientific">Batillaria attramentaria</name>
    <dbReference type="NCBI Taxonomy" id="370345"/>
    <lineage>
        <taxon>Eukaryota</taxon>
        <taxon>Metazoa</taxon>
        <taxon>Spiralia</taxon>
        <taxon>Lophotrochozoa</taxon>
        <taxon>Mollusca</taxon>
        <taxon>Gastropoda</taxon>
        <taxon>Caenogastropoda</taxon>
        <taxon>Sorbeoconcha</taxon>
        <taxon>Cerithioidea</taxon>
        <taxon>Batillariidae</taxon>
        <taxon>Batillaria</taxon>
    </lineage>
</organism>
<accession>A0ABD0KKL5</accession>
<dbReference type="PROSITE" id="PS51257">
    <property type="entry name" value="PROKAR_LIPOPROTEIN"/>
    <property type="match status" value="1"/>
</dbReference>
<proteinExistence type="predicted"/>
<evidence type="ECO:0000313" key="2">
    <source>
        <dbReference type="Proteomes" id="UP001519460"/>
    </source>
</evidence>
<name>A0ABD0KKL5_9CAEN</name>